<dbReference type="EMBL" id="MU167232">
    <property type="protein sequence ID" value="KAG0148897.1"/>
    <property type="molecule type" value="Genomic_DNA"/>
</dbReference>
<proteinExistence type="predicted"/>
<protein>
    <recommendedName>
        <fullName evidence="1">Replication factor C C-terminal domain-containing protein</fullName>
    </recommendedName>
</protein>
<name>A0A9P6TE09_9BASI</name>
<keyword evidence="3" id="KW-1185">Reference proteome</keyword>
<accession>A0A9P6TE09</accession>
<feature type="domain" description="Replication factor C C-terminal" evidence="1">
    <location>
        <begin position="127"/>
        <end position="187"/>
    </location>
</feature>
<dbReference type="InterPro" id="IPR008921">
    <property type="entry name" value="DNA_pol3_clamp-load_cplx_C"/>
</dbReference>
<dbReference type="Gene3D" id="1.20.272.10">
    <property type="match status" value="1"/>
</dbReference>
<reference evidence="2" key="1">
    <citation type="submission" date="2013-11" db="EMBL/GenBank/DDBJ databases">
        <title>Genome sequence of the fusiform rust pathogen reveals effectors for host alternation and coevolution with pine.</title>
        <authorList>
            <consortium name="DOE Joint Genome Institute"/>
            <person name="Smith K."/>
            <person name="Pendleton A."/>
            <person name="Kubisiak T."/>
            <person name="Anderson C."/>
            <person name="Salamov A."/>
            <person name="Aerts A."/>
            <person name="Riley R."/>
            <person name="Clum A."/>
            <person name="Lindquist E."/>
            <person name="Ence D."/>
            <person name="Campbell M."/>
            <person name="Kronenberg Z."/>
            <person name="Feau N."/>
            <person name="Dhillon B."/>
            <person name="Hamelin R."/>
            <person name="Burleigh J."/>
            <person name="Smith J."/>
            <person name="Yandell M."/>
            <person name="Nelson C."/>
            <person name="Grigoriev I."/>
            <person name="Davis J."/>
        </authorList>
    </citation>
    <scope>NUCLEOTIDE SEQUENCE</scope>
    <source>
        <strain evidence="2">G11</strain>
    </source>
</reference>
<gene>
    <name evidence="2" type="ORF">CROQUDRAFT_131622</name>
</gene>
<dbReference type="InterPro" id="IPR013748">
    <property type="entry name" value="Rep_factorC_C"/>
</dbReference>
<dbReference type="GO" id="GO:0006260">
    <property type="term" value="P:DNA replication"/>
    <property type="evidence" value="ECO:0007669"/>
    <property type="project" value="InterPro"/>
</dbReference>
<dbReference type="Proteomes" id="UP000886653">
    <property type="component" value="Unassembled WGS sequence"/>
</dbReference>
<dbReference type="Pfam" id="PF08542">
    <property type="entry name" value="Rep_fac_C"/>
    <property type="match status" value="1"/>
</dbReference>
<evidence type="ECO:0000313" key="3">
    <source>
        <dbReference type="Proteomes" id="UP000886653"/>
    </source>
</evidence>
<dbReference type="GO" id="GO:0003677">
    <property type="term" value="F:DNA binding"/>
    <property type="evidence" value="ECO:0007669"/>
    <property type="project" value="InterPro"/>
</dbReference>
<organism evidence="2 3">
    <name type="scientific">Cronartium quercuum f. sp. fusiforme G11</name>
    <dbReference type="NCBI Taxonomy" id="708437"/>
    <lineage>
        <taxon>Eukaryota</taxon>
        <taxon>Fungi</taxon>
        <taxon>Dikarya</taxon>
        <taxon>Basidiomycota</taxon>
        <taxon>Pucciniomycotina</taxon>
        <taxon>Pucciniomycetes</taxon>
        <taxon>Pucciniales</taxon>
        <taxon>Coleosporiaceae</taxon>
        <taxon>Cronartium</taxon>
    </lineage>
</organism>
<dbReference type="SUPFAM" id="SSF48019">
    <property type="entry name" value="post-AAA+ oligomerization domain-like"/>
    <property type="match status" value="1"/>
</dbReference>
<evidence type="ECO:0000259" key="1">
    <source>
        <dbReference type="Pfam" id="PF08542"/>
    </source>
</evidence>
<dbReference type="AlphaFoldDB" id="A0A9P6TE09"/>
<sequence length="199" mass="22335">MSYHVFLSKRVDRTILKITGQKVLLVAVDGAENLFDPLISLENECSFFIVLLEGVGRHCWRLLLLSDISNTALTCIVTQLVAKTEFTVQNKVAEVWKAIASLDTNVIITKSFEDAVGRFTRLISNHNEVKLIMCQGYSSVQVISQSYDPLLFDLLIPTYAKNVIAMTIGEANKKLTDGADKELQVLSTWLKFWKAMSMT</sequence>
<evidence type="ECO:0000313" key="2">
    <source>
        <dbReference type="EMBL" id="KAG0148897.1"/>
    </source>
</evidence>
<comment type="caution">
    <text evidence="2">The sequence shown here is derived from an EMBL/GenBank/DDBJ whole genome shotgun (WGS) entry which is preliminary data.</text>
</comment>